<dbReference type="FunFam" id="3.30.160.60:FF:000340">
    <property type="entry name" value="zinc finger protein 473 isoform X1"/>
    <property type="match status" value="1"/>
</dbReference>
<feature type="region of interest" description="Disordered" evidence="6">
    <location>
        <begin position="253"/>
        <end position="272"/>
    </location>
</feature>
<evidence type="ECO:0000256" key="4">
    <source>
        <dbReference type="ARBA" id="ARBA00022833"/>
    </source>
</evidence>
<organism evidence="8 9">
    <name type="scientific">Acanthoscelides obtectus</name>
    <name type="common">Bean weevil</name>
    <name type="synonym">Bruchus obtectus</name>
    <dbReference type="NCBI Taxonomy" id="200917"/>
    <lineage>
        <taxon>Eukaryota</taxon>
        <taxon>Metazoa</taxon>
        <taxon>Ecdysozoa</taxon>
        <taxon>Arthropoda</taxon>
        <taxon>Hexapoda</taxon>
        <taxon>Insecta</taxon>
        <taxon>Pterygota</taxon>
        <taxon>Neoptera</taxon>
        <taxon>Endopterygota</taxon>
        <taxon>Coleoptera</taxon>
        <taxon>Polyphaga</taxon>
        <taxon>Cucujiformia</taxon>
        <taxon>Chrysomeloidea</taxon>
        <taxon>Chrysomelidae</taxon>
        <taxon>Bruchinae</taxon>
        <taxon>Bruchini</taxon>
        <taxon>Acanthoscelides</taxon>
    </lineage>
</organism>
<dbReference type="OrthoDB" id="1405595at2759"/>
<evidence type="ECO:0000256" key="1">
    <source>
        <dbReference type="ARBA" id="ARBA00022723"/>
    </source>
</evidence>
<feature type="domain" description="C2H2-type" evidence="7">
    <location>
        <begin position="582"/>
        <end position="609"/>
    </location>
</feature>
<feature type="compositionally biased region" description="Polar residues" evidence="6">
    <location>
        <begin position="262"/>
        <end position="272"/>
    </location>
</feature>
<evidence type="ECO:0000313" key="8">
    <source>
        <dbReference type="EMBL" id="CAH1980056.1"/>
    </source>
</evidence>
<keyword evidence="2" id="KW-0677">Repeat</keyword>
<feature type="compositionally biased region" description="Polar residues" evidence="6">
    <location>
        <begin position="88"/>
        <end position="104"/>
    </location>
</feature>
<dbReference type="InterPro" id="IPR013087">
    <property type="entry name" value="Znf_C2H2_type"/>
</dbReference>
<dbReference type="GO" id="GO:0000981">
    <property type="term" value="F:DNA-binding transcription factor activity, RNA polymerase II-specific"/>
    <property type="evidence" value="ECO:0007669"/>
    <property type="project" value="TreeGrafter"/>
</dbReference>
<dbReference type="PROSITE" id="PS50157">
    <property type="entry name" value="ZINC_FINGER_C2H2_2"/>
    <property type="match status" value="3"/>
</dbReference>
<dbReference type="GO" id="GO:0008270">
    <property type="term" value="F:zinc ion binding"/>
    <property type="evidence" value="ECO:0007669"/>
    <property type="project" value="UniProtKB-KW"/>
</dbReference>
<keyword evidence="1" id="KW-0479">Metal-binding</keyword>
<dbReference type="EMBL" id="CAKOFQ010006889">
    <property type="protein sequence ID" value="CAH1980056.1"/>
    <property type="molecule type" value="Genomic_DNA"/>
</dbReference>
<dbReference type="GO" id="GO:0005634">
    <property type="term" value="C:nucleus"/>
    <property type="evidence" value="ECO:0007669"/>
    <property type="project" value="UniProtKB-ARBA"/>
</dbReference>
<dbReference type="PANTHER" id="PTHR19818">
    <property type="entry name" value="ZINC FINGER PROTEIN ZIC AND GLI"/>
    <property type="match status" value="1"/>
</dbReference>
<evidence type="ECO:0000313" key="9">
    <source>
        <dbReference type="Proteomes" id="UP001152888"/>
    </source>
</evidence>
<proteinExistence type="predicted"/>
<evidence type="ECO:0000259" key="7">
    <source>
        <dbReference type="PROSITE" id="PS50157"/>
    </source>
</evidence>
<dbReference type="PANTHER" id="PTHR19818:SF139">
    <property type="entry name" value="PAIR-RULE PROTEIN ODD-PAIRED"/>
    <property type="match status" value="1"/>
</dbReference>
<dbReference type="GO" id="GO:0045944">
    <property type="term" value="P:positive regulation of transcription by RNA polymerase II"/>
    <property type="evidence" value="ECO:0007669"/>
    <property type="project" value="UniProtKB-ARBA"/>
</dbReference>
<keyword evidence="4" id="KW-0862">Zinc</keyword>
<dbReference type="GO" id="GO:0000978">
    <property type="term" value="F:RNA polymerase II cis-regulatory region sequence-specific DNA binding"/>
    <property type="evidence" value="ECO:0007669"/>
    <property type="project" value="TreeGrafter"/>
</dbReference>
<evidence type="ECO:0000256" key="5">
    <source>
        <dbReference type="PROSITE-ProRule" id="PRU00042"/>
    </source>
</evidence>
<dbReference type="SMART" id="SM00355">
    <property type="entry name" value="ZnF_C2H2"/>
    <property type="match status" value="5"/>
</dbReference>
<name>A0A9P0PGR9_ACAOB</name>
<dbReference type="PROSITE" id="PS00028">
    <property type="entry name" value="ZINC_FINGER_C2H2_1"/>
    <property type="match status" value="4"/>
</dbReference>
<sequence length="636" mass="71363">MDQPISSADGDIQYVLNNSSQFILEPSDPEKLGNVFYTDGTQAIFVDGGLIADSTDGDGQTYVLQDCDLNQYYIPETGDIFLSEEDQSSSGFLETVPSQLETDESTSSNQLVQIIVEDQVVDLEDFIQQGDAAVVQIAGEENRYQYAVLKDGKLHIQSYPEIGDSQDLVQVADEAPSTEWDKITGRNLITGKQLSLRSLAENRQKKVLTKRKRKNKNGLLGLLNKKLELGQTVDGKKLFLKIIHIGNKPDVSIEKPADQKSDQSNQVTCSPKDTYSVNSVKTENNEEDTCNLEFQSTNYVLPTSTINEIVSTPTNTAFIIKRKFVSKEVLDQISKTLSGLMKLESVKKKLKNKLLLVKVVEERYVQSKKGFDKNCSYSCGCIVDEYLVDQETGDLVQNWTYIAEENKEPEENTNGEADRKTQLLEVLQLTLLITYQKKGPHVKVILDPHGTLLQCLKCNKSFKTKGLLYAHLASEHGVNVATKQCGNCSFTATSDSEWEEHRKYHEGQQVLGCVEEGCDAYFSTLINLSKHAEVHKKNNNNKKYVISPHSSLSSKQLSSLYLAEDLNGTTKKSQESKQGKIFQCKSCKRIFSRYSNLMRHAEIHTGQDMYRCSICGSTYHYASSLTRHMVQNHIKA</sequence>
<feature type="domain" description="C2H2-type" evidence="7">
    <location>
        <begin position="453"/>
        <end position="476"/>
    </location>
</feature>
<keyword evidence="9" id="KW-1185">Reference proteome</keyword>
<protein>
    <recommendedName>
        <fullName evidence="7">C2H2-type domain-containing protein</fullName>
    </recommendedName>
</protein>
<feature type="region of interest" description="Disordered" evidence="6">
    <location>
        <begin position="85"/>
        <end position="104"/>
    </location>
</feature>
<dbReference type="Proteomes" id="UP001152888">
    <property type="component" value="Unassembled WGS sequence"/>
</dbReference>
<comment type="caution">
    <text evidence="8">The sequence shown here is derived from an EMBL/GenBank/DDBJ whole genome shotgun (WGS) entry which is preliminary data.</text>
</comment>
<accession>A0A9P0PGR9</accession>
<evidence type="ECO:0000256" key="3">
    <source>
        <dbReference type="ARBA" id="ARBA00022771"/>
    </source>
</evidence>
<dbReference type="InterPro" id="IPR036236">
    <property type="entry name" value="Znf_C2H2_sf"/>
</dbReference>
<gene>
    <name evidence="8" type="ORF">ACAOBT_LOCUS13780</name>
</gene>
<reference evidence="8" key="1">
    <citation type="submission" date="2022-03" db="EMBL/GenBank/DDBJ databases">
        <authorList>
            <person name="Sayadi A."/>
        </authorList>
    </citation>
    <scope>NUCLEOTIDE SEQUENCE</scope>
</reference>
<dbReference type="SUPFAM" id="SSF57667">
    <property type="entry name" value="beta-beta-alpha zinc fingers"/>
    <property type="match status" value="1"/>
</dbReference>
<dbReference type="Pfam" id="PF00096">
    <property type="entry name" value="zf-C2H2"/>
    <property type="match status" value="3"/>
</dbReference>
<dbReference type="AlphaFoldDB" id="A0A9P0PGR9"/>
<feature type="domain" description="C2H2-type" evidence="7">
    <location>
        <begin position="610"/>
        <end position="636"/>
    </location>
</feature>
<dbReference type="InterPro" id="IPR050329">
    <property type="entry name" value="GLI_C2H2-zinc-finger"/>
</dbReference>
<keyword evidence="3 5" id="KW-0863">Zinc-finger</keyword>
<evidence type="ECO:0000256" key="6">
    <source>
        <dbReference type="SAM" id="MobiDB-lite"/>
    </source>
</evidence>
<dbReference type="Gene3D" id="3.30.160.60">
    <property type="entry name" value="Classic Zinc Finger"/>
    <property type="match status" value="3"/>
</dbReference>
<evidence type="ECO:0000256" key="2">
    <source>
        <dbReference type="ARBA" id="ARBA00022737"/>
    </source>
</evidence>